<feature type="compositionally biased region" description="Basic and acidic residues" evidence="7">
    <location>
        <begin position="92"/>
        <end position="117"/>
    </location>
</feature>
<dbReference type="OrthoDB" id="8963727at2759"/>
<dbReference type="InterPro" id="IPR022078">
    <property type="entry name" value="CD99L2"/>
</dbReference>
<reference evidence="10" key="1">
    <citation type="submission" date="2015-10" db="EMBL/GenBank/DDBJ databases">
        <title>FRAMA: From RNA-seq data to annotated mRNA assemblies.</title>
        <authorList>
            <person name="Bens M."/>
            <person name="Sahm A."/>
            <person name="Jahn N."/>
            <person name="Morhart M."/>
            <person name="Holtze S."/>
            <person name="Hildebrandt T.B."/>
            <person name="Platzer M."/>
            <person name="Szafranski K."/>
        </authorList>
    </citation>
    <scope>NUCLEOTIDE SEQUENCE</scope>
    <source>
        <tissue evidence="10">Skin</tissue>
    </source>
</reference>
<dbReference type="Pfam" id="PF12301">
    <property type="entry name" value="CD99L2"/>
    <property type="match status" value="1"/>
</dbReference>
<evidence type="ECO:0000256" key="3">
    <source>
        <dbReference type="ARBA" id="ARBA00022692"/>
    </source>
</evidence>
<dbReference type="CTD" id="4267"/>
<dbReference type="GO" id="GO:0072683">
    <property type="term" value="P:T cell extravasation"/>
    <property type="evidence" value="ECO:0007669"/>
    <property type="project" value="TreeGrafter"/>
</dbReference>
<dbReference type="GO" id="GO:0034109">
    <property type="term" value="P:homotypic cell-cell adhesion"/>
    <property type="evidence" value="ECO:0007669"/>
    <property type="project" value="TreeGrafter"/>
</dbReference>
<name>A0A0P6JFT4_HETGA</name>
<sequence>MARRAALALLFAGLLGALVRTQDEGNFDLSDALDEGKKTTAAPKKPPGGGDFSLEDALGGGGDPDPAPPKRPQPKPNPKPDQPGSSGGFSDSDLKDVAGGEGSRDGHGGGSPRKEGESQDEQPQGVIPGIIGAVVVAVAGAISSFVAYQRKKWCFRENAEQGEVNLENCQTTSTEPPVQQTLLEK</sequence>
<dbReference type="RefSeq" id="XP_004867377.1">
    <property type="nucleotide sequence ID" value="XM_004867320.3"/>
</dbReference>
<evidence type="ECO:0000256" key="7">
    <source>
        <dbReference type="SAM" id="MobiDB-lite"/>
    </source>
</evidence>
<feature type="signal peptide" evidence="9">
    <location>
        <begin position="1"/>
        <end position="21"/>
    </location>
</feature>
<dbReference type="EMBL" id="GEBF01000189">
    <property type="protein sequence ID" value="JAO03444.1"/>
    <property type="molecule type" value="Transcribed_RNA"/>
</dbReference>
<dbReference type="PANTHER" id="PTHR15076:SF15">
    <property type="entry name" value="CD99 ANTIGEN"/>
    <property type="match status" value="1"/>
</dbReference>
<evidence type="ECO:0000256" key="4">
    <source>
        <dbReference type="ARBA" id="ARBA00022729"/>
    </source>
</evidence>
<evidence type="ECO:0000313" key="12">
    <source>
        <dbReference type="RefSeq" id="XP_004867377.1"/>
    </source>
</evidence>
<feature type="transmembrane region" description="Helical" evidence="8">
    <location>
        <begin position="126"/>
        <end position="148"/>
    </location>
</feature>
<evidence type="ECO:0000256" key="2">
    <source>
        <dbReference type="ARBA" id="ARBA00008763"/>
    </source>
</evidence>
<keyword evidence="3 8" id="KW-0812">Transmembrane</keyword>
<evidence type="ECO:0000256" key="1">
    <source>
        <dbReference type="ARBA" id="ARBA00004479"/>
    </source>
</evidence>
<feature type="compositionally biased region" description="Pro residues" evidence="7">
    <location>
        <begin position="65"/>
        <end position="81"/>
    </location>
</feature>
<organism evidence="10">
    <name type="scientific">Heterocephalus glaber</name>
    <name type="common">Naked mole rat</name>
    <dbReference type="NCBI Taxonomy" id="10181"/>
    <lineage>
        <taxon>Eukaryota</taxon>
        <taxon>Metazoa</taxon>
        <taxon>Chordata</taxon>
        <taxon>Craniata</taxon>
        <taxon>Vertebrata</taxon>
        <taxon>Euteleostomi</taxon>
        <taxon>Mammalia</taxon>
        <taxon>Eutheria</taxon>
        <taxon>Euarchontoglires</taxon>
        <taxon>Glires</taxon>
        <taxon>Rodentia</taxon>
        <taxon>Hystricomorpha</taxon>
        <taxon>Bathyergidae</taxon>
        <taxon>Heterocephalus</taxon>
    </lineage>
</organism>
<evidence type="ECO:0000256" key="6">
    <source>
        <dbReference type="ARBA" id="ARBA00023136"/>
    </source>
</evidence>
<evidence type="ECO:0000313" key="10">
    <source>
        <dbReference type="EMBL" id="JAO03444.1"/>
    </source>
</evidence>
<dbReference type="Proteomes" id="UP000694906">
    <property type="component" value="Unplaced"/>
</dbReference>
<gene>
    <name evidence="10" type="primary">CD99</name>
    <name evidence="12" type="synonym">Cd99</name>
</gene>
<dbReference type="GO" id="GO:0005886">
    <property type="term" value="C:plasma membrane"/>
    <property type="evidence" value="ECO:0007669"/>
    <property type="project" value="TreeGrafter"/>
</dbReference>
<comment type="subcellular location">
    <subcellularLocation>
        <location evidence="1">Membrane</location>
        <topology evidence="1">Single-pass type I membrane protein</topology>
    </subcellularLocation>
</comment>
<evidence type="ECO:0000313" key="11">
    <source>
        <dbReference type="Proteomes" id="UP000694906"/>
    </source>
</evidence>
<keyword evidence="5 8" id="KW-1133">Transmembrane helix</keyword>
<comment type="similarity">
    <text evidence="2">Belongs to the CD99 family.</text>
</comment>
<protein>
    <submittedName>
        <fullName evidence="12">CD99 antigen isoform X1</fullName>
    </submittedName>
    <submittedName>
        <fullName evidence="10">CD99 antigen isoform a</fullName>
    </submittedName>
</protein>
<dbReference type="KEGG" id="hgl:101707812"/>
<dbReference type="AlphaFoldDB" id="A0A0P6JFT4"/>
<dbReference type="GO" id="GO:2000391">
    <property type="term" value="P:positive regulation of neutrophil extravasation"/>
    <property type="evidence" value="ECO:0007669"/>
    <property type="project" value="TreeGrafter"/>
</dbReference>
<keyword evidence="6 8" id="KW-0472">Membrane</keyword>
<proteinExistence type="inferred from homology"/>
<keyword evidence="11" id="KW-1185">Reference proteome</keyword>
<keyword evidence="4 9" id="KW-0732">Signal</keyword>
<evidence type="ECO:0000256" key="9">
    <source>
        <dbReference type="SAM" id="SignalP"/>
    </source>
</evidence>
<evidence type="ECO:0000256" key="5">
    <source>
        <dbReference type="ARBA" id="ARBA00022989"/>
    </source>
</evidence>
<dbReference type="GeneID" id="101707812"/>
<accession>A0A0P6JFT4</accession>
<reference evidence="12" key="2">
    <citation type="submission" date="2025-04" db="UniProtKB">
        <authorList>
            <consortium name="RefSeq"/>
        </authorList>
    </citation>
    <scope>IDENTIFICATION</scope>
</reference>
<dbReference type="PANTHER" id="PTHR15076">
    <property type="entry name" value="CD99/MIC2 PROTEIN RELATED"/>
    <property type="match status" value="1"/>
</dbReference>
<evidence type="ECO:0000256" key="8">
    <source>
        <dbReference type="SAM" id="Phobius"/>
    </source>
</evidence>
<feature type="region of interest" description="Disordered" evidence="7">
    <location>
        <begin position="28"/>
        <end position="125"/>
    </location>
</feature>
<feature type="chain" id="PRO_5044545399" evidence="9">
    <location>
        <begin position="22"/>
        <end position="185"/>
    </location>
</feature>